<evidence type="ECO:0000256" key="1">
    <source>
        <dbReference type="SAM" id="Phobius"/>
    </source>
</evidence>
<accession>A0AA39HX09</accession>
<dbReference type="EMBL" id="JAUCMV010000003">
    <property type="protein sequence ID" value="KAK0412437.1"/>
    <property type="molecule type" value="Genomic_DNA"/>
</dbReference>
<keyword evidence="1" id="KW-1133">Transmembrane helix</keyword>
<gene>
    <name evidence="2" type="ORF">QR680_006212</name>
</gene>
<feature type="transmembrane region" description="Helical" evidence="1">
    <location>
        <begin position="183"/>
        <end position="204"/>
    </location>
</feature>
<reference evidence="2" key="1">
    <citation type="submission" date="2023-06" db="EMBL/GenBank/DDBJ databases">
        <title>Genomic analysis of the entomopathogenic nematode Steinernema hermaphroditum.</title>
        <authorList>
            <person name="Schwarz E.M."/>
            <person name="Heppert J.K."/>
            <person name="Baniya A."/>
            <person name="Schwartz H.T."/>
            <person name="Tan C.-H."/>
            <person name="Antoshechkin I."/>
            <person name="Sternberg P.W."/>
            <person name="Goodrich-Blair H."/>
            <person name="Dillman A.R."/>
        </authorList>
    </citation>
    <scope>NUCLEOTIDE SEQUENCE</scope>
    <source>
        <strain evidence="2">PS9179</strain>
        <tissue evidence="2">Whole animal</tissue>
    </source>
</reference>
<feature type="transmembrane region" description="Helical" evidence="1">
    <location>
        <begin position="30"/>
        <end position="49"/>
    </location>
</feature>
<feature type="transmembrane region" description="Helical" evidence="1">
    <location>
        <begin position="143"/>
        <end position="163"/>
    </location>
</feature>
<name>A0AA39HX09_9BILA</name>
<feature type="transmembrane region" description="Helical" evidence="1">
    <location>
        <begin position="7"/>
        <end position="24"/>
    </location>
</feature>
<protein>
    <submittedName>
        <fullName evidence="2">Uncharacterized protein</fullName>
    </submittedName>
</protein>
<organism evidence="2 3">
    <name type="scientific">Steinernema hermaphroditum</name>
    <dbReference type="NCBI Taxonomy" id="289476"/>
    <lineage>
        <taxon>Eukaryota</taxon>
        <taxon>Metazoa</taxon>
        <taxon>Ecdysozoa</taxon>
        <taxon>Nematoda</taxon>
        <taxon>Chromadorea</taxon>
        <taxon>Rhabditida</taxon>
        <taxon>Tylenchina</taxon>
        <taxon>Panagrolaimomorpha</taxon>
        <taxon>Strongyloidoidea</taxon>
        <taxon>Steinernematidae</taxon>
        <taxon>Steinernema</taxon>
    </lineage>
</organism>
<proteinExistence type="predicted"/>
<sequence length="371" mass="42137">MCTTLVLSLKFMFIANLSLIGVLTTADNYLTYPVFGLSVFILLLSLKACSKSLARIYCINIALPSFLSTAMYIGIRIALQVDSTIAVDPDKRRIYVLFRNLYAFLRAFTLNAYVCFSTLTVCLAYIGHVRPLLFYSIFQSRKIVILFVSCYVWTVISVLLQFSRMFLNEAFELIPENFNFGPLMWIHVMVALLCYGIMIATYVLTVKNLQQSQTLPSKYAPQSSKMNGSSQSRWRTLKSILIYCTPPNIIAAAAIGGYICDASIETAGYLIPDNWTSDEAFAKWQKNDDFCGDIRVWTQASTNIRLLISCFTAIVAFHEYRQALMKTLAVFTQWMPKMVRPKKIQCFCRNSKLLFRKSNVTPSVISNLSIR</sequence>
<dbReference type="AlphaFoldDB" id="A0AA39HX09"/>
<keyword evidence="1" id="KW-0472">Membrane</keyword>
<feature type="transmembrane region" description="Helical" evidence="1">
    <location>
        <begin position="101"/>
        <end position="127"/>
    </location>
</feature>
<feature type="transmembrane region" description="Helical" evidence="1">
    <location>
        <begin position="61"/>
        <end position="81"/>
    </location>
</feature>
<comment type="caution">
    <text evidence="2">The sequence shown here is derived from an EMBL/GenBank/DDBJ whole genome shotgun (WGS) entry which is preliminary data.</text>
</comment>
<evidence type="ECO:0000313" key="3">
    <source>
        <dbReference type="Proteomes" id="UP001175271"/>
    </source>
</evidence>
<keyword evidence="3" id="KW-1185">Reference proteome</keyword>
<evidence type="ECO:0000313" key="2">
    <source>
        <dbReference type="EMBL" id="KAK0412437.1"/>
    </source>
</evidence>
<keyword evidence="1" id="KW-0812">Transmembrane</keyword>
<dbReference type="Proteomes" id="UP001175271">
    <property type="component" value="Unassembled WGS sequence"/>
</dbReference>